<dbReference type="InterPro" id="IPR002104">
    <property type="entry name" value="Integrase_catalytic"/>
</dbReference>
<evidence type="ECO:0000256" key="2">
    <source>
        <dbReference type="ARBA" id="ARBA00010450"/>
    </source>
</evidence>
<dbReference type="SUPFAM" id="SSF56349">
    <property type="entry name" value="DNA breaking-rejoining enzymes"/>
    <property type="match status" value="1"/>
</dbReference>
<dbReference type="EMBL" id="CP014228">
    <property type="protein sequence ID" value="AMD87997.1"/>
    <property type="molecule type" value="Genomic_DNA"/>
</dbReference>
<name>A0A0X8JFN8_ACTRD</name>
<dbReference type="InterPro" id="IPR050090">
    <property type="entry name" value="Tyrosine_recombinase_XerCD"/>
</dbReference>
<comment type="subcellular location">
    <subcellularLocation>
        <location evidence="1 11">Cytoplasm</location>
    </subcellularLocation>
</comment>
<dbReference type="InterPro" id="IPR013762">
    <property type="entry name" value="Integrase-like_cat_sf"/>
</dbReference>
<dbReference type="InterPro" id="IPR011932">
    <property type="entry name" value="Recomb_XerD"/>
</dbReference>
<dbReference type="CDD" id="cd00798">
    <property type="entry name" value="INT_XerDC_C"/>
    <property type="match status" value="1"/>
</dbReference>
<feature type="region of interest" description="Disordered" evidence="12">
    <location>
        <begin position="1"/>
        <end position="35"/>
    </location>
</feature>
<keyword evidence="7 11" id="KW-0229">DNA integration</keyword>
<keyword evidence="4 11" id="KW-0963">Cytoplasm</keyword>
<evidence type="ECO:0000256" key="8">
    <source>
        <dbReference type="ARBA" id="ARBA00023125"/>
    </source>
</evidence>
<proteinExistence type="inferred from homology"/>
<reference evidence="16" key="1">
    <citation type="submission" date="2016-02" db="EMBL/GenBank/DDBJ databases">
        <authorList>
            <person name="Holder M.E."/>
            <person name="Ajami N.J."/>
            <person name="Petrosino J.F."/>
        </authorList>
    </citation>
    <scope>NUCLEOTIDE SEQUENCE [LARGE SCALE GENOMIC DNA]</scope>
    <source>
        <strain evidence="16">CCUG 36733</strain>
    </source>
</reference>
<dbReference type="GO" id="GO:0007059">
    <property type="term" value="P:chromosome segregation"/>
    <property type="evidence" value="ECO:0007669"/>
    <property type="project" value="UniProtKB-UniRule"/>
</dbReference>
<evidence type="ECO:0000256" key="3">
    <source>
        <dbReference type="ARBA" id="ARBA00015810"/>
    </source>
</evidence>
<evidence type="ECO:0000259" key="13">
    <source>
        <dbReference type="PROSITE" id="PS51898"/>
    </source>
</evidence>
<keyword evidence="9 11" id="KW-0233">DNA recombination</keyword>
<dbReference type="GO" id="GO:0005737">
    <property type="term" value="C:cytoplasm"/>
    <property type="evidence" value="ECO:0007669"/>
    <property type="project" value="UniProtKB-SubCell"/>
</dbReference>
<keyword evidence="16" id="KW-1185">Reference proteome</keyword>
<comment type="subunit">
    <text evidence="11">Forms a cyclic heterotetrameric complex composed of two molecules of XerC and two molecules of XerD.</text>
</comment>
<dbReference type="PANTHER" id="PTHR30349:SF81">
    <property type="entry name" value="TYROSINE RECOMBINASE XERC"/>
    <property type="match status" value="1"/>
</dbReference>
<dbReference type="Pfam" id="PF02899">
    <property type="entry name" value="Phage_int_SAM_1"/>
    <property type="match status" value="1"/>
</dbReference>
<feature type="active site" evidence="11">
    <location>
        <position position="292"/>
    </location>
</feature>
<dbReference type="Gene3D" id="1.10.150.130">
    <property type="match status" value="1"/>
</dbReference>
<dbReference type="HAMAP" id="MF_01808">
    <property type="entry name" value="Recomb_XerC_XerD"/>
    <property type="match status" value="1"/>
</dbReference>
<evidence type="ECO:0000256" key="4">
    <source>
        <dbReference type="ARBA" id="ARBA00022490"/>
    </source>
</evidence>
<keyword evidence="8 11" id="KW-0238">DNA-binding</keyword>
<dbReference type="PROSITE" id="PS51900">
    <property type="entry name" value="CB"/>
    <property type="match status" value="1"/>
</dbReference>
<evidence type="ECO:0000256" key="12">
    <source>
        <dbReference type="SAM" id="MobiDB-lite"/>
    </source>
</evidence>
<sequence length="348" mass="37713">MGRHDRRPGPHRQVRVTTAVGPEQDSARTGSDPRGDALARALRGYLAHLRVERGLSPNTLAAYERDLTRYADFLTSRSVTEPDAVTEADVTAFAEALRTGEDGGRPLAASSASRTVTAVRGWHKFLLAEGTTREDPSAAVRPPQVGRRLPKALTVDEVRALLEAASVDDSPVSLRDRALLELLYATGARISEAVGLVVDDLDRESGCLRLFGKGRKERIVPMGGYAWDALEAYLVQGRPVLAEKGRGVPEVFLNTLGRPLSRQSAWAVLQQAAERARLTGGEGDGERHISPHTLRHSFATHLLAGGADVRVVQEMLGHASVTTTQIYTKVTVDQLREVYATSHPRALG</sequence>
<keyword evidence="10 11" id="KW-0131">Cell cycle</keyword>
<feature type="active site" evidence="11">
    <location>
        <position position="318"/>
    </location>
</feature>
<dbReference type="PROSITE" id="PS51898">
    <property type="entry name" value="TYR_RECOMBINASE"/>
    <property type="match status" value="1"/>
</dbReference>
<keyword evidence="6 11" id="KW-0159">Chromosome partition</keyword>
<dbReference type="Proteomes" id="UP000065220">
    <property type="component" value="Chromosome"/>
</dbReference>
<dbReference type="NCBIfam" id="TIGR02225">
    <property type="entry name" value="recomb_XerD"/>
    <property type="match status" value="1"/>
</dbReference>
<dbReference type="NCBIfam" id="NF001399">
    <property type="entry name" value="PRK00283.1"/>
    <property type="match status" value="1"/>
</dbReference>
<comment type="similarity">
    <text evidence="2 11">Belongs to the 'phage' integrase family. XerD subfamily.</text>
</comment>
<evidence type="ECO:0000256" key="6">
    <source>
        <dbReference type="ARBA" id="ARBA00022829"/>
    </source>
</evidence>
<dbReference type="Gene3D" id="1.10.443.10">
    <property type="entry name" value="Intergrase catalytic core"/>
    <property type="match status" value="1"/>
</dbReference>
<dbReference type="SUPFAM" id="SSF47823">
    <property type="entry name" value="lambda integrase-like, N-terminal domain"/>
    <property type="match status" value="1"/>
</dbReference>
<accession>A0A0X8JFN8</accession>
<evidence type="ECO:0000256" key="7">
    <source>
        <dbReference type="ARBA" id="ARBA00022908"/>
    </source>
</evidence>
<evidence type="ECO:0000256" key="1">
    <source>
        <dbReference type="ARBA" id="ARBA00004496"/>
    </source>
</evidence>
<dbReference type="HAMAP" id="MF_01807">
    <property type="entry name" value="Recomb_XerD"/>
    <property type="match status" value="1"/>
</dbReference>
<dbReference type="GO" id="GO:0009037">
    <property type="term" value="F:tyrosine-based site-specific recombinase activity"/>
    <property type="evidence" value="ECO:0007669"/>
    <property type="project" value="UniProtKB-UniRule"/>
</dbReference>
<gene>
    <name evidence="11" type="primary">xerD</name>
    <name evidence="15" type="ORF">AXF14_10955</name>
</gene>
<evidence type="ECO:0000313" key="16">
    <source>
        <dbReference type="Proteomes" id="UP000065220"/>
    </source>
</evidence>
<dbReference type="STRING" id="111015.AXF14_10955"/>
<feature type="active site" description="O-(3'-phospho-DNA)-tyrosine intermediate" evidence="11">
    <location>
        <position position="327"/>
    </location>
</feature>
<dbReference type="InterPro" id="IPR011010">
    <property type="entry name" value="DNA_brk_join_enz"/>
</dbReference>
<evidence type="ECO:0000256" key="10">
    <source>
        <dbReference type="ARBA" id="ARBA00023306"/>
    </source>
</evidence>
<dbReference type="InterPro" id="IPR010998">
    <property type="entry name" value="Integrase_recombinase_N"/>
</dbReference>
<dbReference type="KEGG" id="ard:AXF14_10955"/>
<organism evidence="15 16">
    <name type="scientific">Actinomyces radicidentis</name>
    <dbReference type="NCBI Taxonomy" id="111015"/>
    <lineage>
        <taxon>Bacteria</taxon>
        <taxon>Bacillati</taxon>
        <taxon>Actinomycetota</taxon>
        <taxon>Actinomycetes</taxon>
        <taxon>Actinomycetales</taxon>
        <taxon>Actinomycetaceae</taxon>
        <taxon>Actinomyces</taxon>
    </lineage>
</organism>
<dbReference type="GO" id="GO:0051301">
    <property type="term" value="P:cell division"/>
    <property type="evidence" value="ECO:0007669"/>
    <property type="project" value="UniProtKB-KW"/>
</dbReference>
<evidence type="ECO:0000256" key="11">
    <source>
        <dbReference type="HAMAP-Rule" id="MF_01807"/>
    </source>
</evidence>
<feature type="active site" evidence="11">
    <location>
        <position position="189"/>
    </location>
</feature>
<dbReference type="Pfam" id="PF00589">
    <property type="entry name" value="Phage_integrase"/>
    <property type="match status" value="1"/>
</dbReference>
<dbReference type="GO" id="GO:0006313">
    <property type="term" value="P:DNA transposition"/>
    <property type="evidence" value="ECO:0007669"/>
    <property type="project" value="UniProtKB-UniRule"/>
</dbReference>
<dbReference type="InterPro" id="IPR004107">
    <property type="entry name" value="Integrase_SAM-like_N"/>
</dbReference>
<dbReference type="PANTHER" id="PTHR30349">
    <property type="entry name" value="PHAGE INTEGRASE-RELATED"/>
    <property type="match status" value="1"/>
</dbReference>
<feature type="active site" evidence="11">
    <location>
        <position position="295"/>
    </location>
</feature>
<evidence type="ECO:0000256" key="5">
    <source>
        <dbReference type="ARBA" id="ARBA00022618"/>
    </source>
</evidence>
<feature type="domain" description="Core-binding (CB)" evidence="14">
    <location>
        <begin position="36"/>
        <end position="127"/>
    </location>
</feature>
<evidence type="ECO:0000259" key="14">
    <source>
        <dbReference type="PROSITE" id="PS51900"/>
    </source>
</evidence>
<feature type="domain" description="Tyr recombinase" evidence="13">
    <location>
        <begin position="148"/>
        <end position="340"/>
    </location>
</feature>
<dbReference type="GO" id="GO:0003677">
    <property type="term" value="F:DNA binding"/>
    <property type="evidence" value="ECO:0007669"/>
    <property type="project" value="UniProtKB-UniRule"/>
</dbReference>
<evidence type="ECO:0000313" key="15">
    <source>
        <dbReference type="EMBL" id="AMD87997.1"/>
    </source>
</evidence>
<dbReference type="AlphaFoldDB" id="A0A0X8JFN8"/>
<feature type="active site" evidence="11">
    <location>
        <position position="213"/>
    </location>
</feature>
<evidence type="ECO:0000256" key="9">
    <source>
        <dbReference type="ARBA" id="ARBA00023172"/>
    </source>
</evidence>
<comment type="function">
    <text evidence="11">Site-specific tyrosine recombinase, which acts by catalyzing the cutting and rejoining of the recombining DNA molecules. The XerC-XerD complex is essential to convert dimers of the bacterial chromosome into monomers to permit their segregation at cell division. It also contributes to the segregational stability of plasmids.</text>
</comment>
<dbReference type="InterPro" id="IPR044068">
    <property type="entry name" value="CB"/>
</dbReference>
<feature type="compositionally biased region" description="Basic residues" evidence="12">
    <location>
        <begin position="1"/>
        <end position="14"/>
    </location>
</feature>
<keyword evidence="5 11" id="KW-0132">Cell division</keyword>
<dbReference type="InterPro" id="IPR023009">
    <property type="entry name" value="Tyrosine_recombinase_XerC/XerD"/>
</dbReference>
<protein>
    <recommendedName>
        <fullName evidence="3 11">Tyrosine recombinase XerD</fullName>
    </recommendedName>
</protein>